<dbReference type="EMBL" id="VCIW01000040">
    <property type="protein sequence ID" value="TLS48310.1"/>
    <property type="molecule type" value="Genomic_DNA"/>
</dbReference>
<comment type="caution">
    <text evidence="3">The sequence shown here is derived from an EMBL/GenBank/DDBJ whole genome shotgun (WGS) entry which is preliminary data.</text>
</comment>
<dbReference type="GO" id="GO:0016757">
    <property type="term" value="F:glycosyltransferase activity"/>
    <property type="evidence" value="ECO:0007669"/>
    <property type="project" value="InterPro"/>
</dbReference>
<evidence type="ECO:0000313" key="4">
    <source>
        <dbReference type="Proteomes" id="UP000309676"/>
    </source>
</evidence>
<dbReference type="InterPro" id="IPR028098">
    <property type="entry name" value="Glyco_trans_4-like_N"/>
</dbReference>
<evidence type="ECO:0000259" key="2">
    <source>
        <dbReference type="Pfam" id="PF13439"/>
    </source>
</evidence>
<keyword evidence="4" id="KW-1185">Reference proteome</keyword>
<dbReference type="RefSeq" id="WP_138198265.1">
    <property type="nucleotide sequence ID" value="NZ_VCIW01000040.1"/>
</dbReference>
<dbReference type="SUPFAM" id="SSF53756">
    <property type="entry name" value="UDP-Glycosyltransferase/glycogen phosphorylase"/>
    <property type="match status" value="1"/>
</dbReference>
<proteinExistence type="predicted"/>
<dbReference type="Pfam" id="PF13439">
    <property type="entry name" value="Glyco_transf_4"/>
    <property type="match status" value="1"/>
</dbReference>
<dbReference type="Proteomes" id="UP000309676">
    <property type="component" value="Unassembled WGS sequence"/>
</dbReference>
<organism evidence="3 4">
    <name type="scientific">Paenibacillus antri</name>
    <dbReference type="NCBI Taxonomy" id="2582848"/>
    <lineage>
        <taxon>Bacteria</taxon>
        <taxon>Bacillati</taxon>
        <taxon>Bacillota</taxon>
        <taxon>Bacilli</taxon>
        <taxon>Bacillales</taxon>
        <taxon>Paenibacillaceae</taxon>
        <taxon>Paenibacillus</taxon>
    </lineage>
</organism>
<dbReference type="PANTHER" id="PTHR45947:SF3">
    <property type="entry name" value="SULFOQUINOVOSYL TRANSFERASE SQD2"/>
    <property type="match status" value="1"/>
</dbReference>
<dbReference type="OrthoDB" id="139410at2"/>
<dbReference type="InterPro" id="IPR050194">
    <property type="entry name" value="Glycosyltransferase_grp1"/>
</dbReference>
<feature type="domain" description="Glycosyl transferase family 1" evidence="1">
    <location>
        <begin position="178"/>
        <end position="351"/>
    </location>
</feature>
<name>A0A5R9G2C9_9BACL</name>
<protein>
    <submittedName>
        <fullName evidence="3">Glycosyltransferase family 4 protein</fullName>
    </submittedName>
</protein>
<dbReference type="Pfam" id="PF00534">
    <property type="entry name" value="Glycos_transf_1"/>
    <property type="match status" value="1"/>
</dbReference>
<dbReference type="Gene3D" id="3.40.50.2000">
    <property type="entry name" value="Glycogen Phosphorylase B"/>
    <property type="match status" value="2"/>
</dbReference>
<dbReference type="InterPro" id="IPR001296">
    <property type="entry name" value="Glyco_trans_1"/>
</dbReference>
<dbReference type="PANTHER" id="PTHR45947">
    <property type="entry name" value="SULFOQUINOVOSYL TRANSFERASE SQD2"/>
    <property type="match status" value="1"/>
</dbReference>
<gene>
    <name evidence="3" type="ORF">FE782_31250</name>
</gene>
<accession>A0A5R9G2C9</accession>
<evidence type="ECO:0000259" key="1">
    <source>
        <dbReference type="Pfam" id="PF00534"/>
    </source>
</evidence>
<sequence>MKIAIVAPETRPVPPVQGGAVQIYIDEIVRRLAGRHRITLFSPRAGSGASSYSRKIRVVRVKKKNYIKRVRKIIKKSYYPIIHTFNRPHFVKKLHKVSPKSKYVLNLHNELGEKKGPGWRKGIRKTDFFIANSHYTRRDAIRRFRRVKPSKIITVHLGIDPGKFIMKWNHPERVARLKRKWNTQGKKVVLFVGKIDKKKGIDTLIEACRILKKKHKNLAVVVVGGSDHGRTRKDPYFKRIEKRAKRTLGKRGVRFTGFVRPGKVAEFYAIADVFVCPSRWKEPFGRVNLEAMASGVPVVATRRGGVPEVVKHRVTGYLVSQPGNAKRMARYIDKLLKNRKLARKMGTAGYRRAVAAFSWRSVTRKINRVYRKVRT</sequence>
<evidence type="ECO:0000313" key="3">
    <source>
        <dbReference type="EMBL" id="TLS48310.1"/>
    </source>
</evidence>
<reference evidence="3 4" key="1">
    <citation type="submission" date="2019-05" db="EMBL/GenBank/DDBJ databases">
        <authorList>
            <person name="Narsing Rao M.P."/>
            <person name="Li W.J."/>
        </authorList>
    </citation>
    <scope>NUCLEOTIDE SEQUENCE [LARGE SCALE GENOMIC DNA]</scope>
    <source>
        <strain evidence="3 4">SYSU_K30003</strain>
    </source>
</reference>
<keyword evidence="3" id="KW-0808">Transferase</keyword>
<dbReference type="CDD" id="cd03801">
    <property type="entry name" value="GT4_PimA-like"/>
    <property type="match status" value="1"/>
</dbReference>
<feature type="domain" description="Glycosyltransferase subfamily 4-like N-terminal" evidence="2">
    <location>
        <begin position="21"/>
        <end position="161"/>
    </location>
</feature>
<dbReference type="AlphaFoldDB" id="A0A5R9G2C9"/>